<comment type="caution">
    <text evidence="2">The sequence shown here is derived from an EMBL/GenBank/DDBJ whole genome shotgun (WGS) entry which is preliminary data.</text>
</comment>
<dbReference type="Pfam" id="PF05833">
    <property type="entry name" value="NFACT_N"/>
    <property type="match status" value="1"/>
</dbReference>
<name>X0VSM0_9ZZZZ</name>
<organism evidence="2">
    <name type="scientific">marine sediment metagenome</name>
    <dbReference type="NCBI Taxonomy" id="412755"/>
    <lineage>
        <taxon>unclassified sequences</taxon>
        <taxon>metagenomes</taxon>
        <taxon>ecological metagenomes</taxon>
    </lineage>
</organism>
<evidence type="ECO:0000313" key="2">
    <source>
        <dbReference type="EMBL" id="GAG21235.1"/>
    </source>
</evidence>
<accession>X0VSM0</accession>
<feature type="non-terminal residue" evidence="2">
    <location>
        <position position="1"/>
    </location>
</feature>
<proteinExistence type="predicted"/>
<protein>
    <submittedName>
        <fullName evidence="2">Uncharacterized protein</fullName>
    </submittedName>
</protein>
<evidence type="ECO:0000256" key="1">
    <source>
        <dbReference type="SAM" id="Coils"/>
    </source>
</evidence>
<feature type="non-terminal residue" evidence="2">
    <location>
        <position position="258"/>
    </location>
</feature>
<dbReference type="Gene3D" id="2.30.310.10">
    <property type="entry name" value="ibrinogen binding protein from staphylococcus aureus domain"/>
    <property type="match status" value="1"/>
</dbReference>
<reference evidence="2" key="1">
    <citation type="journal article" date="2014" name="Front. Microbiol.">
        <title>High frequency of phylogenetically diverse reductive dehalogenase-homologous genes in deep subseafloor sedimentary metagenomes.</title>
        <authorList>
            <person name="Kawai M."/>
            <person name="Futagami T."/>
            <person name="Toyoda A."/>
            <person name="Takaki Y."/>
            <person name="Nishi S."/>
            <person name="Hori S."/>
            <person name="Arai W."/>
            <person name="Tsubouchi T."/>
            <person name="Morono Y."/>
            <person name="Uchiyama I."/>
            <person name="Ito T."/>
            <person name="Fujiyama A."/>
            <person name="Inagaki F."/>
            <person name="Takami H."/>
        </authorList>
    </citation>
    <scope>NUCLEOTIDE SEQUENCE</scope>
    <source>
        <strain evidence="2">Expedition CK06-06</strain>
    </source>
</reference>
<keyword evidence="1" id="KW-0175">Coiled coil</keyword>
<gene>
    <name evidence="2" type="ORF">S01H1_54937</name>
</gene>
<dbReference type="AlphaFoldDB" id="X0VSM0"/>
<sequence length="258" mass="28973">IPSDAQNILPSLPGFVLTGAEQMDLDRIILIHLEKEDRLGRKKSARIVLEIIPNIGNMYLTDDKGTVKGRLKRKDIRLYSPPAPLKKATILNFDNSQLITIVERGGDITREFYGLNRRDIHNLSFDLAKDPGHAIEALRDYANRATTPGPAWVIRSDGEVVGYSLVEPELEADETARRYDSALLMYEAYYREAVEGDEESQRLKPLQKILSAEIDRQKKKMAAIEKELESAEDAARFKLSGDLILANIGDIEKGAKKV</sequence>
<feature type="coiled-coil region" evidence="1">
    <location>
        <begin position="207"/>
        <end position="234"/>
    </location>
</feature>
<dbReference type="EMBL" id="BARS01035676">
    <property type="protein sequence ID" value="GAG21235.1"/>
    <property type="molecule type" value="Genomic_DNA"/>
</dbReference>